<organism evidence="1 2">
    <name type="scientific">Psychroflexus salarius</name>
    <dbReference type="NCBI Taxonomy" id="1155689"/>
    <lineage>
        <taxon>Bacteria</taxon>
        <taxon>Pseudomonadati</taxon>
        <taxon>Bacteroidota</taxon>
        <taxon>Flavobacteriia</taxon>
        <taxon>Flavobacteriales</taxon>
        <taxon>Flavobacteriaceae</taxon>
        <taxon>Psychroflexus</taxon>
    </lineage>
</organism>
<gene>
    <name evidence="1" type="ORF">SAMN05444278_1155</name>
</gene>
<dbReference type="Pfam" id="PF10711">
    <property type="entry name" value="DUF2513"/>
    <property type="match status" value="1"/>
</dbReference>
<evidence type="ECO:0000313" key="2">
    <source>
        <dbReference type="Proteomes" id="UP000184462"/>
    </source>
</evidence>
<accession>A0A1M4Y6S1</accession>
<dbReference type="STRING" id="1155689.SAMN05444278_1155"/>
<evidence type="ECO:0008006" key="3">
    <source>
        <dbReference type="Google" id="ProtNLM"/>
    </source>
</evidence>
<sequence length="135" mass="15751">MKLDLELTKKILNFIRNESQPFIYNFDLFNKINPEKNLETDKLIWHHLDILFDKGLIKNQNQNDNDTGIDLTPNGSLTIKQKRLRLSDIGHQTIESLENDSLWKKLSRKINPLTSESIKLIPSLTIEIIKTEILN</sequence>
<dbReference type="InterPro" id="IPR019650">
    <property type="entry name" value="DUF2513"/>
</dbReference>
<reference evidence="1 2" key="1">
    <citation type="submission" date="2016-11" db="EMBL/GenBank/DDBJ databases">
        <authorList>
            <person name="Jaros S."/>
            <person name="Januszkiewicz K."/>
            <person name="Wedrychowicz H."/>
        </authorList>
    </citation>
    <scope>NUCLEOTIDE SEQUENCE [LARGE SCALE GENOMIC DNA]</scope>
    <source>
        <strain evidence="1 2">DSM 25661</strain>
    </source>
</reference>
<protein>
    <recommendedName>
        <fullName evidence="3">DUF2513 domain-containing protein</fullName>
    </recommendedName>
</protein>
<dbReference type="AlphaFoldDB" id="A0A1M4Y6S1"/>
<dbReference type="OrthoDB" id="6960201at2"/>
<keyword evidence="2" id="KW-1185">Reference proteome</keyword>
<dbReference type="EMBL" id="FQTW01000015">
    <property type="protein sequence ID" value="SHF01273.1"/>
    <property type="molecule type" value="Genomic_DNA"/>
</dbReference>
<name>A0A1M4Y6S1_9FLAO</name>
<dbReference type="RefSeq" id="WP_073193718.1">
    <property type="nucleotide sequence ID" value="NZ_FQTW01000015.1"/>
</dbReference>
<dbReference type="Proteomes" id="UP000184462">
    <property type="component" value="Unassembled WGS sequence"/>
</dbReference>
<proteinExistence type="predicted"/>
<evidence type="ECO:0000313" key="1">
    <source>
        <dbReference type="EMBL" id="SHF01273.1"/>
    </source>
</evidence>